<name>A0ABU6R319_9FABA</name>
<proteinExistence type="predicted"/>
<evidence type="ECO:0000313" key="1">
    <source>
        <dbReference type="EMBL" id="MED6118237.1"/>
    </source>
</evidence>
<protein>
    <submittedName>
        <fullName evidence="1">Uncharacterized protein</fullName>
    </submittedName>
</protein>
<reference evidence="1 2" key="1">
    <citation type="journal article" date="2023" name="Plants (Basel)">
        <title>Bridging the Gap: Combining Genomics and Transcriptomics Approaches to Understand Stylosanthes scabra, an Orphan Legume from the Brazilian Caatinga.</title>
        <authorList>
            <person name="Ferreira-Neto J.R.C."/>
            <person name="da Silva M.D."/>
            <person name="Binneck E."/>
            <person name="de Melo N.F."/>
            <person name="da Silva R.H."/>
            <person name="de Melo A.L.T.M."/>
            <person name="Pandolfi V."/>
            <person name="Bustamante F.O."/>
            <person name="Brasileiro-Vidal A.C."/>
            <person name="Benko-Iseppon A.M."/>
        </authorList>
    </citation>
    <scope>NUCLEOTIDE SEQUENCE [LARGE SCALE GENOMIC DNA]</scope>
    <source>
        <tissue evidence="1">Leaves</tissue>
    </source>
</reference>
<comment type="caution">
    <text evidence="1">The sequence shown here is derived from an EMBL/GenBank/DDBJ whole genome shotgun (WGS) entry which is preliminary data.</text>
</comment>
<organism evidence="1 2">
    <name type="scientific">Stylosanthes scabra</name>
    <dbReference type="NCBI Taxonomy" id="79078"/>
    <lineage>
        <taxon>Eukaryota</taxon>
        <taxon>Viridiplantae</taxon>
        <taxon>Streptophyta</taxon>
        <taxon>Embryophyta</taxon>
        <taxon>Tracheophyta</taxon>
        <taxon>Spermatophyta</taxon>
        <taxon>Magnoliopsida</taxon>
        <taxon>eudicotyledons</taxon>
        <taxon>Gunneridae</taxon>
        <taxon>Pentapetalae</taxon>
        <taxon>rosids</taxon>
        <taxon>fabids</taxon>
        <taxon>Fabales</taxon>
        <taxon>Fabaceae</taxon>
        <taxon>Papilionoideae</taxon>
        <taxon>50 kb inversion clade</taxon>
        <taxon>dalbergioids sensu lato</taxon>
        <taxon>Dalbergieae</taxon>
        <taxon>Pterocarpus clade</taxon>
        <taxon>Stylosanthes</taxon>
    </lineage>
</organism>
<evidence type="ECO:0000313" key="2">
    <source>
        <dbReference type="Proteomes" id="UP001341840"/>
    </source>
</evidence>
<gene>
    <name evidence="1" type="ORF">PIB30_000863</name>
</gene>
<keyword evidence="2" id="KW-1185">Reference proteome</keyword>
<accession>A0ABU6R319</accession>
<dbReference type="Proteomes" id="UP001341840">
    <property type="component" value="Unassembled WGS sequence"/>
</dbReference>
<sequence length="66" mass="7752">MRLLCRHLWSNDVQGRIHSTSNGSWDLVEEFLGARPPIQHEAMKEVLPFVWRGCRIGYNIFPQMLN</sequence>
<dbReference type="EMBL" id="JASCZI010030210">
    <property type="protein sequence ID" value="MED6118237.1"/>
    <property type="molecule type" value="Genomic_DNA"/>
</dbReference>